<gene>
    <name evidence="11" type="ORF">J2792_001347</name>
</gene>
<keyword evidence="11" id="KW-0255">Endonuclease</keyword>
<evidence type="ECO:0000256" key="3">
    <source>
        <dbReference type="ARBA" id="ARBA00022722"/>
    </source>
</evidence>
<dbReference type="InterPro" id="IPR054712">
    <property type="entry name" value="Cas3-like_dom"/>
</dbReference>
<evidence type="ECO:0000313" key="11">
    <source>
        <dbReference type="EMBL" id="MDR6510481.1"/>
    </source>
</evidence>
<dbReference type="NCBIfam" id="TIGR01587">
    <property type="entry name" value="cas3_core"/>
    <property type="match status" value="1"/>
</dbReference>
<dbReference type="GO" id="GO:0004519">
    <property type="term" value="F:endonuclease activity"/>
    <property type="evidence" value="ECO:0007669"/>
    <property type="project" value="UniProtKB-KW"/>
</dbReference>
<keyword evidence="9" id="KW-0051">Antiviral defense</keyword>
<evidence type="ECO:0000256" key="7">
    <source>
        <dbReference type="ARBA" id="ARBA00022806"/>
    </source>
</evidence>
<accession>A0ABU1MJG7</accession>
<dbReference type="NCBIfam" id="TIGR01596">
    <property type="entry name" value="cas3_HD"/>
    <property type="match status" value="1"/>
</dbReference>
<name>A0ABU1MJG7_9SPHN</name>
<comment type="caution">
    <text evidence="11">The sequence shown here is derived from an EMBL/GenBank/DDBJ whole genome shotgun (WGS) entry which is preliminary data.</text>
</comment>
<evidence type="ECO:0000256" key="4">
    <source>
        <dbReference type="ARBA" id="ARBA00022723"/>
    </source>
</evidence>
<dbReference type="GO" id="GO:0016787">
    <property type="term" value="F:hydrolase activity"/>
    <property type="evidence" value="ECO:0007669"/>
    <property type="project" value="UniProtKB-KW"/>
</dbReference>
<evidence type="ECO:0000256" key="6">
    <source>
        <dbReference type="ARBA" id="ARBA00022801"/>
    </source>
</evidence>
<evidence type="ECO:0000256" key="1">
    <source>
        <dbReference type="ARBA" id="ARBA00006847"/>
    </source>
</evidence>
<evidence type="ECO:0000256" key="2">
    <source>
        <dbReference type="ARBA" id="ARBA00009046"/>
    </source>
</evidence>
<dbReference type="Proteomes" id="UP001184150">
    <property type="component" value="Unassembled WGS sequence"/>
</dbReference>
<dbReference type="RefSeq" id="WP_309804733.1">
    <property type="nucleotide sequence ID" value="NZ_JAVDRD010000003.1"/>
</dbReference>
<dbReference type="PANTHER" id="PTHR47963:SF9">
    <property type="entry name" value="CRISPR-ASSOCIATED ENDONUCLEASE_HELICASE CAS3"/>
    <property type="match status" value="1"/>
</dbReference>
<comment type="similarity">
    <text evidence="1">In the N-terminal section; belongs to the CRISPR-associated nuclease Cas3-HD family.</text>
</comment>
<organism evidence="11 12">
    <name type="scientific">Novosphingobium capsulatum</name>
    <dbReference type="NCBI Taxonomy" id="13688"/>
    <lineage>
        <taxon>Bacteria</taxon>
        <taxon>Pseudomonadati</taxon>
        <taxon>Pseudomonadota</taxon>
        <taxon>Alphaproteobacteria</taxon>
        <taxon>Sphingomonadales</taxon>
        <taxon>Sphingomonadaceae</taxon>
        <taxon>Novosphingobium</taxon>
    </lineage>
</organism>
<dbReference type="SUPFAM" id="SSF52540">
    <property type="entry name" value="P-loop containing nucleoside triphosphate hydrolases"/>
    <property type="match status" value="1"/>
</dbReference>
<dbReference type="CDD" id="cd09641">
    <property type="entry name" value="Cas3''_I"/>
    <property type="match status" value="1"/>
</dbReference>
<keyword evidence="3" id="KW-0540">Nuclease</keyword>
<evidence type="ECO:0000313" key="12">
    <source>
        <dbReference type="Proteomes" id="UP001184150"/>
    </source>
</evidence>
<dbReference type="InterPro" id="IPR038257">
    <property type="entry name" value="CRISPR-assoc_Cas3_HD_sf"/>
</dbReference>
<keyword evidence="4" id="KW-0479">Metal-binding</keyword>
<dbReference type="EC" id="3.6.4.-" evidence="11"/>
<dbReference type="PROSITE" id="PS51643">
    <property type="entry name" value="HD_CAS3"/>
    <property type="match status" value="1"/>
</dbReference>
<evidence type="ECO:0000259" key="10">
    <source>
        <dbReference type="PROSITE" id="PS51643"/>
    </source>
</evidence>
<dbReference type="InterPro" id="IPR006483">
    <property type="entry name" value="CRISPR-assoc_Cas3_HD"/>
</dbReference>
<keyword evidence="8" id="KW-0067">ATP-binding</keyword>
<protein>
    <submittedName>
        <fullName evidence="11">CRISPR-associated endonuclease/helicase Cas3</fullName>
        <ecNumber evidence="11">3.1.-.-</ecNumber>
        <ecNumber evidence="11">3.6.4.-</ecNumber>
    </submittedName>
</protein>
<dbReference type="EC" id="3.1.-.-" evidence="11"/>
<keyword evidence="6 11" id="KW-0378">Hydrolase</keyword>
<dbReference type="Gene3D" id="3.40.50.300">
    <property type="entry name" value="P-loop containing nucleotide triphosphate hydrolases"/>
    <property type="match status" value="2"/>
</dbReference>
<dbReference type="Pfam" id="PF22590">
    <property type="entry name" value="Cas3-like_C_2"/>
    <property type="match status" value="1"/>
</dbReference>
<evidence type="ECO:0000256" key="5">
    <source>
        <dbReference type="ARBA" id="ARBA00022741"/>
    </source>
</evidence>
<keyword evidence="7" id="KW-0347">Helicase</keyword>
<sequence length="863" mass="92131">MSSPIPRAWAKLADELAHRSALPLTDHGGDVAAVFAQLVAQGHWQRLLNRAAERELGAQDVARLCVLAYLHDLGKANRGFWLRQFPGARLVGHTRETAPLLRTDLRQRPEVAPLVAMLRDWGCGEHFAAVMAHHGTPLNAYSKREGALAVEQPIIARMRSEWAAHDGYDPLAQLAALLGDVAARFPLAFAPGPPLPLAPAFVALLGGLVTLADWLGSDTALFPVAGPHDAAREALRRDHGPRAIETRGLGDCAMPAATFEALFGYPPRGAQSESDAADLGAIALIEAETGSGKTEAALWRWLALRAAGAVDGLYFALPTRSAAVQLHGRVNAMLQRLTVGTVEAVLAVPGYIRAGMQDGRRAADEAGLLPGFAVTWPDGGASEARWAAEQPKRYLAARVAVGTIDQALMAGLQLRHAHFRAAMLARSLLVVDEVHASDHFMGETLRAVLRNHLALGGHALLLSATLSAEMRGRLLDPFSPAPPLPDLAEAQAAPYPALSGMAAAPRPVRQADARAKVVAWTAQPIITDAAAIAAQAIAAARAGASVLVIRNSVAGAVAVAQAVAAAAPDLAFGIDGVATLHHGRFAPDDRRLLDRAVEAAFGKGRASRGQILCGTQTLEQSLDIDADLLLTDLAPIDVLLQRIGRLHRHDRADRGAFARAQARILVPAERDLARFMARRLRERHGLGPIKDAQGVYPDLLVLEATWRLIERQAEITIPADNRRLVEQALHPQQTEALVAELGTAWANHEATLLGTAYAERGTARDWTFDVAQPFTHLLFPEGNEALATRLGTKDRLVRLDPAPPGPFGQAVGHLTVPAWMAPGVAAEEEAVIVADTPALVFTLGARRFVYDRWGLQATRGIAP</sequence>
<reference evidence="11 12" key="1">
    <citation type="submission" date="2023-07" db="EMBL/GenBank/DDBJ databases">
        <title>Sorghum-associated microbial communities from plants grown in Nebraska, USA.</title>
        <authorList>
            <person name="Schachtman D."/>
        </authorList>
    </citation>
    <scope>NUCLEOTIDE SEQUENCE [LARGE SCALE GENOMIC DNA]</scope>
    <source>
        <strain evidence="11 12">DS1027</strain>
    </source>
</reference>
<evidence type="ECO:0000256" key="9">
    <source>
        <dbReference type="ARBA" id="ARBA00023118"/>
    </source>
</evidence>
<dbReference type="SMART" id="SM00487">
    <property type="entry name" value="DEXDc"/>
    <property type="match status" value="1"/>
</dbReference>
<keyword evidence="12" id="KW-1185">Reference proteome</keyword>
<dbReference type="Pfam" id="PF18019">
    <property type="entry name" value="Cas3_HD"/>
    <property type="match status" value="1"/>
</dbReference>
<feature type="domain" description="HD Cas3-type" evidence="10">
    <location>
        <begin position="17"/>
        <end position="215"/>
    </location>
</feature>
<dbReference type="EMBL" id="JAVDRD010000003">
    <property type="protein sequence ID" value="MDR6510481.1"/>
    <property type="molecule type" value="Genomic_DNA"/>
</dbReference>
<dbReference type="InterPro" id="IPR014001">
    <property type="entry name" value="Helicase_ATP-bd"/>
</dbReference>
<dbReference type="InterPro" id="IPR006474">
    <property type="entry name" value="Helicase_Cas3_CRISPR-ass_core"/>
</dbReference>
<dbReference type="PANTHER" id="PTHR47963">
    <property type="entry name" value="DEAD-BOX ATP-DEPENDENT RNA HELICASE 47, MITOCHONDRIAL"/>
    <property type="match status" value="1"/>
</dbReference>
<proteinExistence type="inferred from homology"/>
<keyword evidence="5" id="KW-0547">Nucleotide-binding</keyword>
<dbReference type="Gene3D" id="1.10.3210.30">
    <property type="match status" value="1"/>
</dbReference>
<comment type="similarity">
    <text evidence="2">In the central section; belongs to the CRISPR-associated helicase Cas3 family.</text>
</comment>
<dbReference type="InterPro" id="IPR027417">
    <property type="entry name" value="P-loop_NTPase"/>
</dbReference>
<dbReference type="InterPro" id="IPR050547">
    <property type="entry name" value="DEAD_box_RNA_helicases"/>
</dbReference>
<evidence type="ECO:0000256" key="8">
    <source>
        <dbReference type="ARBA" id="ARBA00022840"/>
    </source>
</evidence>